<feature type="transmembrane region" description="Helical" evidence="1">
    <location>
        <begin position="907"/>
        <end position="927"/>
    </location>
</feature>
<feature type="signal peptide" evidence="2">
    <location>
        <begin position="1"/>
        <end position="25"/>
    </location>
</feature>
<feature type="domain" description="Acyltransferase 3" evidence="3">
    <location>
        <begin position="1136"/>
        <end position="1464"/>
    </location>
</feature>
<dbReference type="InterPro" id="IPR052728">
    <property type="entry name" value="O2_lipid_transport_reg"/>
</dbReference>
<feature type="transmembrane region" description="Helical" evidence="1">
    <location>
        <begin position="240"/>
        <end position="264"/>
    </location>
</feature>
<evidence type="ECO:0000256" key="1">
    <source>
        <dbReference type="SAM" id="Phobius"/>
    </source>
</evidence>
<dbReference type="GO" id="GO:0016747">
    <property type="term" value="F:acyltransferase activity, transferring groups other than amino-acyl groups"/>
    <property type="evidence" value="ECO:0007669"/>
    <property type="project" value="InterPro"/>
</dbReference>
<dbReference type="Pfam" id="PF01757">
    <property type="entry name" value="Acyl_transf_3"/>
    <property type="match status" value="2"/>
</dbReference>
<feature type="transmembrane region" description="Helical" evidence="1">
    <location>
        <begin position="1284"/>
        <end position="1307"/>
    </location>
</feature>
<feature type="transmembrane region" description="Helical" evidence="1">
    <location>
        <begin position="206"/>
        <end position="228"/>
    </location>
</feature>
<feature type="transmembrane region" description="Helical" evidence="1">
    <location>
        <begin position="479"/>
        <end position="499"/>
    </location>
</feature>
<feature type="transmembrane region" description="Helical" evidence="1">
    <location>
        <begin position="1313"/>
        <end position="1329"/>
    </location>
</feature>
<organism evidence="4 5">
    <name type="scientific">Callosobruchus maculatus</name>
    <name type="common">Southern cowpea weevil</name>
    <name type="synonym">Pulse bruchid</name>
    <dbReference type="NCBI Taxonomy" id="64391"/>
    <lineage>
        <taxon>Eukaryota</taxon>
        <taxon>Metazoa</taxon>
        <taxon>Ecdysozoa</taxon>
        <taxon>Arthropoda</taxon>
        <taxon>Hexapoda</taxon>
        <taxon>Insecta</taxon>
        <taxon>Pterygota</taxon>
        <taxon>Neoptera</taxon>
        <taxon>Endopterygota</taxon>
        <taxon>Coleoptera</taxon>
        <taxon>Polyphaga</taxon>
        <taxon>Cucujiformia</taxon>
        <taxon>Chrysomeloidea</taxon>
        <taxon>Chrysomelidae</taxon>
        <taxon>Bruchinae</taxon>
        <taxon>Bruchini</taxon>
        <taxon>Callosobruchus</taxon>
    </lineage>
</organism>
<dbReference type="InterPro" id="IPR002656">
    <property type="entry name" value="Acyl_transf_3_dom"/>
</dbReference>
<feature type="transmembrane region" description="Helical" evidence="1">
    <location>
        <begin position="840"/>
        <end position="861"/>
    </location>
</feature>
<proteinExistence type="predicted"/>
<feature type="transmembrane region" description="Helical" evidence="1">
    <location>
        <begin position="743"/>
        <end position="767"/>
    </location>
</feature>
<feature type="transmembrane region" description="Helical" evidence="1">
    <location>
        <begin position="868"/>
        <end position="887"/>
    </location>
</feature>
<keyword evidence="5" id="KW-1185">Reference proteome</keyword>
<keyword evidence="2" id="KW-0732">Signal</keyword>
<dbReference type="PANTHER" id="PTHR11161">
    <property type="entry name" value="O-ACYLTRANSFERASE"/>
    <property type="match status" value="1"/>
</dbReference>
<keyword evidence="1" id="KW-1133">Transmembrane helix</keyword>
<name>A0A653BFZ3_CALMS</name>
<feature type="transmembrane region" description="Helical" evidence="1">
    <location>
        <begin position="711"/>
        <end position="731"/>
    </location>
</feature>
<feature type="transmembrane region" description="Helical" evidence="1">
    <location>
        <begin position="418"/>
        <end position="438"/>
    </location>
</feature>
<feature type="transmembrane region" description="Helical" evidence="1">
    <location>
        <begin position="1088"/>
        <end position="1110"/>
    </location>
</feature>
<sequence length="1499" mass="173049">MKNVLFVIQCFFGLGLSILTEQEYAQIPQIYDMDDFPTCLKENKIVCRVHFDIVMPNGTSNNAWNIIQKSRYGSVQYRKDKLKRIRCLSKSFVGKEDDIAKYLLTNENQLLRNYSLQANIEELYCRNYQDIKLTTFDYAVLFGTIGLIGITLVATIVDVWLDVTRVSGEETAVKYVQYFSMISNWKTLTRPSTNIDRQKLKGMQGVRVLGTIYVICGHTVLTILIYFVKNTRFIEEFGEIAIIGIVIGMYIVQISFLISGWVLANSIYKYVAKTGRLTVKDVIMFSVYRYLRLFPLMIILQCWEWSNLIYIKGGLPFDFMEMHRNACRNHWWRSIFLINNFSRGSDHCNPALWSLANDFQMYFISLCLFYVIFKFKKSRMLFIYMSGVFCGIHGYEMVDLDAVQIFKADEFYVMYSSLYVNFGSYAIGVIFGSFYYEYKNLKIESNVYSVLWAAIIGPFAKPSISLCLAIGILGMTFGLGGICDVIGSYLFGLLIYLVIEKPFTNVVNAAMFPPATKEAKISVRGEVLVHVLLLSLHCCLGISIVECALEPTYLYYYNEVNEECIVSCLEENKIVCRVHFEIVMPNGTSNNAWNIIQKSRYGSFQYRKDKLKRFRCLSKSFVGKEDDIAKSLLTNENKLLRNYSLQANIEELYCRNYQGIKLTTFDYAVFYGTIAIKYVQYFSMISNWKILTRPSANIDRQKLKAMQGIRVLGTVYVVCGHTVLAILFYFVKNTRFIEEFRDVAITGIVIGMYVVQISFLISGWLLANSIYKYVAKTERLTVKDVITFSVYRYLSNLLYIKGGLPFDFMEMQHHACRNHWWRSIFLINNFSKGSDHCNPVLWSLANDFQMYLISLCLFYIIFKYKKSLMLFIYMSGIFCGIHGYEMVDLDGIQIFKADEFYVMYSSLYVNFGSYAIGVIFGSFHYEYRNLKIESNVYSVLWAAIIGPFAKPTISFCLAIGILGMTFGLGGFIRRISECNFIQLIANWQYSVYIEQEYAQIPQIYDMDDFATCLKENKIKSRQESIQYRRDKLKRIRCLSNSFLGKEGDIAKSLLANENELLRNYSLLANIEELQCRSYQDTKLTSFDYAVLFGTIGLIVIVLVVTAIRCVQYFSMVSNWKILTRPSTDIDRHKLKGMQGMRVLSTIYVIIGHTVFTVLIGFVKNPRFFEQFGDIATVAIVIGMYIVQISFLISGWLLANSIYKYVAKTGRLTVKDIIMFSVYRYLRLCPAMIILQCWEWSNFLYIQGGLPYGFMEMQRTACTNHWWRSIFLINNFSKGSDHCNAALWSVADDFQMYFISLCLFYIIFKYKKNLMLFIYMSGIFCGIHGYEMNKRGYQHIVAFSGQIDLDAVQIFKTDEFYVMYASLYVNFASYAIGVIFGSFYYEYKNLKIESNVYSVLWAAIIGPFAKPTISLCLAIGILGMTFGLGGFIRRIAECNFIQLIANWQYSVLIGICDVIGSYLFGLLIYLVIEKPFTNIVNSVMFPPATKEVKVKQDTEK</sequence>
<evidence type="ECO:0000259" key="3">
    <source>
        <dbReference type="Pfam" id="PF01757"/>
    </source>
</evidence>
<feature type="transmembrane region" description="Helical" evidence="1">
    <location>
        <begin position="380"/>
        <end position="398"/>
    </location>
</feature>
<dbReference type="OrthoDB" id="10265389at2759"/>
<protein>
    <recommendedName>
        <fullName evidence="3">Acyltransferase 3 domain-containing protein</fullName>
    </recommendedName>
</protein>
<feature type="transmembrane region" description="Helical" evidence="1">
    <location>
        <begin position="450"/>
        <end position="473"/>
    </location>
</feature>
<evidence type="ECO:0000256" key="2">
    <source>
        <dbReference type="SAM" id="SignalP"/>
    </source>
</evidence>
<dbReference type="PANTHER" id="PTHR11161:SF72">
    <property type="entry name" value="FI21449P1"/>
    <property type="match status" value="1"/>
</dbReference>
<feature type="transmembrane region" description="Helical" evidence="1">
    <location>
        <begin position="351"/>
        <end position="373"/>
    </location>
</feature>
<feature type="transmembrane region" description="Helical" evidence="1">
    <location>
        <begin position="1360"/>
        <end position="1384"/>
    </location>
</feature>
<feature type="transmembrane region" description="Helical" evidence="1">
    <location>
        <begin position="1448"/>
        <end position="1471"/>
    </location>
</feature>
<gene>
    <name evidence="4" type="ORF">CALMAC_LOCUS673</name>
</gene>
<feature type="chain" id="PRO_5024855644" description="Acyltransferase 3 domain-containing protein" evidence="2">
    <location>
        <begin position="26"/>
        <end position="1499"/>
    </location>
</feature>
<feature type="transmembrane region" description="Helical" evidence="1">
    <location>
        <begin position="939"/>
        <end position="964"/>
    </location>
</feature>
<feature type="transmembrane region" description="Helical" evidence="1">
    <location>
        <begin position="1174"/>
        <end position="1198"/>
    </location>
</feature>
<feature type="domain" description="Acyltransferase 3" evidence="3">
    <location>
        <begin position="705"/>
        <end position="989"/>
    </location>
</feature>
<dbReference type="Proteomes" id="UP000410492">
    <property type="component" value="Unassembled WGS sequence"/>
</dbReference>
<keyword evidence="1" id="KW-0472">Membrane</keyword>
<feature type="transmembrane region" description="Helical" evidence="1">
    <location>
        <begin position="1142"/>
        <end position="1162"/>
    </location>
</feature>
<feature type="transmembrane region" description="Helical" evidence="1">
    <location>
        <begin position="1396"/>
        <end position="1427"/>
    </location>
</feature>
<reference evidence="4 5" key="1">
    <citation type="submission" date="2019-01" db="EMBL/GenBank/DDBJ databases">
        <authorList>
            <person name="Sayadi A."/>
        </authorList>
    </citation>
    <scope>NUCLEOTIDE SEQUENCE [LARGE SCALE GENOMIC DNA]</scope>
</reference>
<feature type="transmembrane region" description="Helical" evidence="1">
    <location>
        <begin position="138"/>
        <end position="161"/>
    </location>
</feature>
<evidence type="ECO:0000313" key="5">
    <source>
        <dbReference type="Proteomes" id="UP000410492"/>
    </source>
</evidence>
<dbReference type="EMBL" id="CAACVG010000771">
    <property type="protein sequence ID" value="VEN34500.1"/>
    <property type="molecule type" value="Genomic_DNA"/>
</dbReference>
<keyword evidence="1" id="KW-0812">Transmembrane</keyword>
<accession>A0A653BFZ3</accession>
<evidence type="ECO:0000313" key="4">
    <source>
        <dbReference type="EMBL" id="VEN34500.1"/>
    </source>
</evidence>